<keyword evidence="2" id="KW-1003">Cell membrane</keyword>
<evidence type="ECO:0000313" key="11">
    <source>
        <dbReference type="Proteomes" id="UP000178558"/>
    </source>
</evidence>
<evidence type="ECO:0000256" key="2">
    <source>
        <dbReference type="ARBA" id="ARBA00022475"/>
    </source>
</evidence>
<feature type="transmembrane region" description="Helical" evidence="8">
    <location>
        <begin position="320"/>
        <end position="340"/>
    </location>
</feature>
<feature type="domain" description="Glycosyltransferase RgtA/B/C/D-like" evidence="9">
    <location>
        <begin position="46"/>
        <end position="197"/>
    </location>
</feature>
<dbReference type="Proteomes" id="UP000178558">
    <property type="component" value="Unassembled WGS sequence"/>
</dbReference>
<feature type="transmembrane region" description="Helical" evidence="8">
    <location>
        <begin position="296"/>
        <end position="315"/>
    </location>
</feature>
<feature type="transmembrane region" description="Helical" evidence="8">
    <location>
        <begin position="185"/>
        <end position="205"/>
    </location>
</feature>
<evidence type="ECO:0000256" key="1">
    <source>
        <dbReference type="ARBA" id="ARBA00004651"/>
    </source>
</evidence>
<evidence type="ECO:0000256" key="6">
    <source>
        <dbReference type="ARBA" id="ARBA00022989"/>
    </source>
</evidence>
<dbReference type="EMBL" id="MGAQ01000015">
    <property type="protein sequence ID" value="OGK50500.1"/>
    <property type="molecule type" value="Genomic_DNA"/>
</dbReference>
<evidence type="ECO:0000256" key="3">
    <source>
        <dbReference type="ARBA" id="ARBA00022676"/>
    </source>
</evidence>
<dbReference type="InterPro" id="IPR050297">
    <property type="entry name" value="LipidA_mod_glycosyltrf_83"/>
</dbReference>
<dbReference type="GO" id="GO:0005886">
    <property type="term" value="C:plasma membrane"/>
    <property type="evidence" value="ECO:0007669"/>
    <property type="project" value="UniProtKB-SubCell"/>
</dbReference>
<keyword evidence="7 8" id="KW-0472">Membrane</keyword>
<organism evidence="10 11">
    <name type="scientific">Candidatus Roizmanbacteria bacterium RIFCSPLOWO2_01_FULL_40_42</name>
    <dbReference type="NCBI Taxonomy" id="1802066"/>
    <lineage>
        <taxon>Bacteria</taxon>
        <taxon>Candidatus Roizmaniibacteriota</taxon>
    </lineage>
</organism>
<feature type="transmembrane region" description="Helical" evidence="8">
    <location>
        <begin position="97"/>
        <end position="115"/>
    </location>
</feature>
<comment type="caution">
    <text evidence="10">The sequence shown here is derived from an EMBL/GenBank/DDBJ whole genome shotgun (WGS) entry which is preliminary data.</text>
</comment>
<dbReference type="PANTHER" id="PTHR33908">
    <property type="entry name" value="MANNOSYLTRANSFERASE YKCB-RELATED"/>
    <property type="match status" value="1"/>
</dbReference>
<feature type="transmembrane region" description="Helical" evidence="8">
    <location>
        <begin position="270"/>
        <end position="290"/>
    </location>
</feature>
<proteinExistence type="predicted"/>
<dbReference type="PANTHER" id="PTHR33908:SF11">
    <property type="entry name" value="MEMBRANE PROTEIN"/>
    <property type="match status" value="1"/>
</dbReference>
<dbReference type="Pfam" id="PF13231">
    <property type="entry name" value="PMT_2"/>
    <property type="match status" value="1"/>
</dbReference>
<keyword evidence="4" id="KW-0808">Transferase</keyword>
<feature type="transmembrane region" description="Helical" evidence="8">
    <location>
        <begin position="151"/>
        <end position="173"/>
    </location>
</feature>
<evidence type="ECO:0000256" key="7">
    <source>
        <dbReference type="ARBA" id="ARBA00023136"/>
    </source>
</evidence>
<dbReference type="InterPro" id="IPR038731">
    <property type="entry name" value="RgtA/B/C-like"/>
</dbReference>
<evidence type="ECO:0000256" key="5">
    <source>
        <dbReference type="ARBA" id="ARBA00022692"/>
    </source>
</evidence>
<dbReference type="GO" id="GO:0016763">
    <property type="term" value="F:pentosyltransferase activity"/>
    <property type="evidence" value="ECO:0007669"/>
    <property type="project" value="TreeGrafter"/>
</dbReference>
<keyword evidence="3" id="KW-0328">Glycosyltransferase</keyword>
<keyword evidence="5 8" id="KW-0812">Transmembrane</keyword>
<sequence>MLEFLFSKTPLLYFVQDFWRDEAFTAILSQKKLLDIIYLTARDFNPPLYYILVHFWIKLFGHSEIAIRSLSFLFFAGTALAVFLLMEQVFKFRPKKAYIYLLVFLFNPLLLYNAFEARMYSMLAFFATLSWYFLKTEKRKSYVVATTLGLYTHYFMVFVLASQIFYIVSSHFLKKKIKLLDYKEIGLVFIFFVPWLIFLISSHSFSKENFWILKPQFETYAHMPSLLYTGYEFGFRFFQNYLFPLTIFFNIVPLYGLYKLRQQSEKYRDIFVLLTSWAFIPVFITFGISLFNPLFLPRYLIASSVGLTLLIIYVIDEFPVLLKLLLIAFLIFYSSLYLQLHLQKRAKAPVKKAFYEIKLLSRGDEPLYVTDELDFFTAQYYFDQNRIYIFSKDYGEIPSYTGKVLIPKGKIVNRLPYYPKKAFVLKDDHSYTIEALY</sequence>
<name>A0A1F7J4G5_9BACT</name>
<protein>
    <recommendedName>
        <fullName evidence="9">Glycosyltransferase RgtA/B/C/D-like domain-containing protein</fullName>
    </recommendedName>
</protein>
<feature type="transmembrane region" description="Helical" evidence="8">
    <location>
        <begin position="65"/>
        <end position="85"/>
    </location>
</feature>
<evidence type="ECO:0000256" key="8">
    <source>
        <dbReference type="SAM" id="Phobius"/>
    </source>
</evidence>
<evidence type="ECO:0000313" key="10">
    <source>
        <dbReference type="EMBL" id="OGK50500.1"/>
    </source>
</evidence>
<keyword evidence="6 8" id="KW-1133">Transmembrane helix</keyword>
<gene>
    <name evidence="10" type="ORF">A3B50_01815</name>
</gene>
<reference evidence="10 11" key="1">
    <citation type="journal article" date="2016" name="Nat. Commun.">
        <title>Thousands of microbial genomes shed light on interconnected biogeochemical processes in an aquifer system.</title>
        <authorList>
            <person name="Anantharaman K."/>
            <person name="Brown C.T."/>
            <person name="Hug L.A."/>
            <person name="Sharon I."/>
            <person name="Castelle C.J."/>
            <person name="Probst A.J."/>
            <person name="Thomas B.C."/>
            <person name="Singh A."/>
            <person name="Wilkins M.J."/>
            <person name="Karaoz U."/>
            <person name="Brodie E.L."/>
            <person name="Williams K.H."/>
            <person name="Hubbard S.S."/>
            <person name="Banfield J.F."/>
        </authorList>
    </citation>
    <scope>NUCLEOTIDE SEQUENCE [LARGE SCALE GENOMIC DNA]</scope>
</reference>
<evidence type="ECO:0000256" key="4">
    <source>
        <dbReference type="ARBA" id="ARBA00022679"/>
    </source>
</evidence>
<dbReference type="GO" id="GO:0009103">
    <property type="term" value="P:lipopolysaccharide biosynthetic process"/>
    <property type="evidence" value="ECO:0007669"/>
    <property type="project" value="UniProtKB-ARBA"/>
</dbReference>
<feature type="transmembrane region" description="Helical" evidence="8">
    <location>
        <begin position="241"/>
        <end position="258"/>
    </location>
</feature>
<evidence type="ECO:0000259" key="9">
    <source>
        <dbReference type="Pfam" id="PF13231"/>
    </source>
</evidence>
<accession>A0A1F7J4G5</accession>
<comment type="subcellular location">
    <subcellularLocation>
        <location evidence="1">Cell membrane</location>
        <topology evidence="1">Multi-pass membrane protein</topology>
    </subcellularLocation>
</comment>
<dbReference type="AlphaFoldDB" id="A0A1F7J4G5"/>